<feature type="compositionally biased region" description="Low complexity" evidence="1">
    <location>
        <begin position="598"/>
        <end position="611"/>
    </location>
</feature>
<feature type="compositionally biased region" description="Low complexity" evidence="1">
    <location>
        <begin position="390"/>
        <end position="404"/>
    </location>
</feature>
<feature type="compositionally biased region" description="Basic and acidic residues" evidence="1">
    <location>
        <begin position="302"/>
        <end position="315"/>
    </location>
</feature>
<feature type="compositionally biased region" description="Basic residues" evidence="1">
    <location>
        <begin position="447"/>
        <end position="467"/>
    </location>
</feature>
<feature type="region of interest" description="Disordered" evidence="1">
    <location>
        <begin position="296"/>
        <end position="317"/>
    </location>
</feature>
<proteinExistence type="predicted"/>
<dbReference type="EMBL" id="CCKQ01004550">
    <property type="protein sequence ID" value="CDW75708.1"/>
    <property type="molecule type" value="Genomic_DNA"/>
</dbReference>
<sequence>MQSAHQTHSEYLFSDTLEGDHRASLANNYHATQSQQDEHSNSAETFNQINREHSVFTGAQLPADIQTPCDSIDEDDEDQDIELYNSIFNSHLLFKQSFELEMHQYKLALHNSIADILTRLPKEIRQMSAENFLIQSSENNDFDNQFNLSFRVVDNSSLDLLKSVSQLFQAKNIIQIQQQNQYPCDHNENKIIQQTKSQTPFEPHNNNQNQQVTNETLQYDASPDQDPIGDENSQNTVCQFQTVSQITINQKQPDFLMNNDEEEEQEQEQFIHQNENSQQRQMRDQEIQCRFSMRISTSSINRNRDSMKRESRFKEQNIQMEQVQGIQVLSTQNSKKSISHQALQIIGAQKPENKEMKDDSQQNETLFNQQAEISRKNSISITKEKDSKRSISIQPSSKSKQKQQLIEDLQEAGIYDNDNSINQIIDPDSKKAQRELDQSVNQENLKPKKKSNRKKVARRAQTKKPALKKKDVEFQSVKKVNTRAKNRNQQNNQDYLNDSHVLTRSQYRESLSSSRQNSAIKVTKIGMRDIDMIDESQKEVKSSGQKKIIQVLHQDENSNSLNESKDYMNEPSGEQILKEKRRLAAFKAAETRKKKQAQQEQQKQPTQQNKSQTRKRKR</sequence>
<feature type="region of interest" description="Disordered" evidence="1">
    <location>
        <begin position="552"/>
        <end position="618"/>
    </location>
</feature>
<feature type="compositionally biased region" description="Polar residues" evidence="1">
    <location>
        <begin position="487"/>
        <end position="500"/>
    </location>
</feature>
<dbReference type="InParanoid" id="A0A078A2F5"/>
<evidence type="ECO:0000313" key="3">
    <source>
        <dbReference type="Proteomes" id="UP000039865"/>
    </source>
</evidence>
<protein>
    <submittedName>
        <fullName evidence="2">Uncharacterized protein</fullName>
    </submittedName>
</protein>
<accession>A0A078A2F5</accession>
<feature type="region of interest" description="Disordered" evidence="1">
    <location>
        <begin position="381"/>
        <end position="405"/>
    </location>
</feature>
<dbReference type="Proteomes" id="UP000039865">
    <property type="component" value="Unassembled WGS sequence"/>
</dbReference>
<feature type="region of interest" description="Disordered" evidence="1">
    <location>
        <begin position="430"/>
        <end position="500"/>
    </location>
</feature>
<reference evidence="2 3" key="1">
    <citation type="submission" date="2014-06" db="EMBL/GenBank/DDBJ databases">
        <authorList>
            <person name="Swart Estienne"/>
        </authorList>
    </citation>
    <scope>NUCLEOTIDE SEQUENCE [LARGE SCALE GENOMIC DNA]</scope>
    <source>
        <strain evidence="2 3">130c</strain>
    </source>
</reference>
<dbReference type="AlphaFoldDB" id="A0A078A2F5"/>
<name>A0A078A2F5_STYLE</name>
<organism evidence="2 3">
    <name type="scientific">Stylonychia lemnae</name>
    <name type="common">Ciliate</name>
    <dbReference type="NCBI Taxonomy" id="5949"/>
    <lineage>
        <taxon>Eukaryota</taxon>
        <taxon>Sar</taxon>
        <taxon>Alveolata</taxon>
        <taxon>Ciliophora</taxon>
        <taxon>Intramacronucleata</taxon>
        <taxon>Spirotrichea</taxon>
        <taxon>Stichotrichia</taxon>
        <taxon>Sporadotrichida</taxon>
        <taxon>Oxytrichidae</taxon>
        <taxon>Stylonychinae</taxon>
        <taxon>Stylonychia</taxon>
    </lineage>
</organism>
<evidence type="ECO:0000313" key="2">
    <source>
        <dbReference type="EMBL" id="CDW75708.1"/>
    </source>
</evidence>
<gene>
    <name evidence="2" type="primary">Contig18081.g19215</name>
    <name evidence="2" type="ORF">STYLEM_4701</name>
</gene>
<keyword evidence="3" id="KW-1185">Reference proteome</keyword>
<feature type="region of interest" description="Disordered" evidence="1">
    <location>
        <begin position="261"/>
        <end position="281"/>
    </location>
</feature>
<evidence type="ECO:0000256" key="1">
    <source>
        <dbReference type="SAM" id="MobiDB-lite"/>
    </source>
</evidence>
<feature type="compositionally biased region" description="Polar residues" evidence="1">
    <location>
        <begin position="270"/>
        <end position="280"/>
    </location>
</feature>